<accession>A0A6J4MW38</accession>
<dbReference type="EMBL" id="CADCUK010000083">
    <property type="protein sequence ID" value="CAA9370482.1"/>
    <property type="molecule type" value="Genomic_DNA"/>
</dbReference>
<dbReference type="InterPro" id="IPR009351">
    <property type="entry name" value="AlkZ-like"/>
</dbReference>
<reference evidence="1" key="1">
    <citation type="submission" date="2020-02" db="EMBL/GenBank/DDBJ databases">
        <authorList>
            <person name="Meier V. D."/>
        </authorList>
    </citation>
    <scope>NUCLEOTIDE SEQUENCE</scope>
    <source>
        <strain evidence="1">AVDCRST_MAG47</strain>
    </source>
</reference>
<evidence type="ECO:0008006" key="2">
    <source>
        <dbReference type="Google" id="ProtNLM"/>
    </source>
</evidence>
<dbReference type="AlphaFoldDB" id="A0A6J4MW38"/>
<sequence length="361" mass="39502">MTTPRDIARWRMRSQLLAGEHAPSATAVLERLLAVQAENVGQTSWAVACRTTSPQATDLAGLVDDGHVIRTHVLRPTWHYVGARDIGWLLDLTAPRVRPLVRRQLTDGHGLSDAEVDGAIATVMDVLTERPDRTRDDLAQALHEHGVPLPGHALMLLLAVAELDQLICGGRCAGGAHTYAPFADRVRDARRLDRDEALAELAVRYFTGHGPATERDLAYWATLPLGDVRRGLAQVGDQLGSFEHDGRTFWHDASSSPPPGPLQPAGHLLQILDETYRGYQDSRMVLDDEGVVPRGRESGLGMALVDGQLVAQVKRTVGRSLLFELTAYRGSLSSAEHAALEEAAHRYATFLGLEQEVVLRR</sequence>
<dbReference type="PANTHER" id="PTHR38479">
    <property type="entry name" value="LMO0824 PROTEIN"/>
    <property type="match status" value="1"/>
</dbReference>
<proteinExistence type="predicted"/>
<dbReference type="Pfam" id="PF06224">
    <property type="entry name" value="AlkZ-like"/>
    <property type="match status" value="1"/>
</dbReference>
<dbReference type="PANTHER" id="PTHR38479:SF2">
    <property type="entry name" value="WINGED HELIX DNA-BINDING DOMAIN-CONTAINING PROTEIN"/>
    <property type="match status" value="1"/>
</dbReference>
<gene>
    <name evidence="1" type="ORF">AVDCRST_MAG47-1173</name>
</gene>
<organism evidence="1">
    <name type="scientific">uncultured Nocardioidaceae bacterium</name>
    <dbReference type="NCBI Taxonomy" id="253824"/>
    <lineage>
        <taxon>Bacteria</taxon>
        <taxon>Bacillati</taxon>
        <taxon>Actinomycetota</taxon>
        <taxon>Actinomycetes</taxon>
        <taxon>Propionibacteriales</taxon>
        <taxon>Nocardioidaceae</taxon>
        <taxon>environmental samples</taxon>
    </lineage>
</organism>
<protein>
    <recommendedName>
        <fullName evidence="2">Winged helix DNA-binding domain-containing protein</fullName>
    </recommendedName>
</protein>
<evidence type="ECO:0000313" key="1">
    <source>
        <dbReference type="EMBL" id="CAA9370482.1"/>
    </source>
</evidence>
<name>A0A6J4MW38_9ACTN</name>